<dbReference type="EMBL" id="KZ369156">
    <property type="protein sequence ID" value="PIO10489.1"/>
    <property type="molecule type" value="Genomic_DNA"/>
</dbReference>
<accession>A0A2G9Q4E4</accession>
<proteinExistence type="predicted"/>
<reference evidence="3" key="1">
    <citation type="journal article" date="2017" name="Nat. Commun.">
        <title>The North American bullfrog draft genome provides insight into hormonal regulation of long noncoding RNA.</title>
        <authorList>
            <person name="Hammond S.A."/>
            <person name="Warren R.L."/>
            <person name="Vandervalk B.P."/>
            <person name="Kucuk E."/>
            <person name="Khan H."/>
            <person name="Gibb E.A."/>
            <person name="Pandoh P."/>
            <person name="Kirk H."/>
            <person name="Zhao Y."/>
            <person name="Jones M."/>
            <person name="Mungall A.J."/>
            <person name="Coope R."/>
            <person name="Pleasance S."/>
            <person name="Moore R.A."/>
            <person name="Holt R.A."/>
            <person name="Round J.M."/>
            <person name="Ohora S."/>
            <person name="Walle B.V."/>
            <person name="Veldhoen N."/>
            <person name="Helbing C.C."/>
            <person name="Birol I."/>
        </authorList>
    </citation>
    <scope>NUCLEOTIDE SEQUENCE [LARGE SCALE GENOMIC DNA]</scope>
</reference>
<evidence type="ECO:0000256" key="1">
    <source>
        <dbReference type="SAM" id="Phobius"/>
    </source>
</evidence>
<feature type="transmembrane region" description="Helical" evidence="1">
    <location>
        <begin position="20"/>
        <end position="43"/>
    </location>
</feature>
<dbReference type="AlphaFoldDB" id="A0A2G9Q4E4"/>
<keyword evidence="3" id="KW-1185">Reference proteome</keyword>
<dbReference type="Proteomes" id="UP000228934">
    <property type="component" value="Unassembled WGS sequence"/>
</dbReference>
<keyword evidence="1" id="KW-0812">Transmembrane</keyword>
<keyword evidence="1" id="KW-0472">Membrane</keyword>
<keyword evidence="1" id="KW-1133">Transmembrane helix</keyword>
<evidence type="ECO:0000313" key="2">
    <source>
        <dbReference type="EMBL" id="PIO10489.1"/>
    </source>
</evidence>
<sequence>MCGMITILHGSMGGRGRLNFFSQTFLFLFLHVLKFLFFLSTLLL</sequence>
<gene>
    <name evidence="2" type="ORF">AB205_0009000</name>
</gene>
<evidence type="ECO:0000313" key="3">
    <source>
        <dbReference type="Proteomes" id="UP000228934"/>
    </source>
</evidence>
<name>A0A2G9Q4E4_AQUCT</name>
<organism evidence="2 3">
    <name type="scientific">Aquarana catesbeiana</name>
    <name type="common">American bullfrog</name>
    <name type="synonym">Rana catesbeiana</name>
    <dbReference type="NCBI Taxonomy" id="8400"/>
    <lineage>
        <taxon>Eukaryota</taxon>
        <taxon>Metazoa</taxon>
        <taxon>Chordata</taxon>
        <taxon>Craniata</taxon>
        <taxon>Vertebrata</taxon>
        <taxon>Euteleostomi</taxon>
        <taxon>Amphibia</taxon>
        <taxon>Batrachia</taxon>
        <taxon>Anura</taxon>
        <taxon>Neobatrachia</taxon>
        <taxon>Ranoidea</taxon>
        <taxon>Ranidae</taxon>
        <taxon>Aquarana</taxon>
    </lineage>
</organism>
<protein>
    <submittedName>
        <fullName evidence="2">Uncharacterized protein</fullName>
    </submittedName>
</protein>